<sequence length="763" mass="85117">MSRSTPMVPCRRRYPLLFQLGRQVDAATPPTRWVPAHVPGAVQLDWARATGLHDYTVGDNVKQWADLDESYWTYRSTIDGVPLMGEGERLYLVFEGIDYAGEIGLDGRQLCAFAGMQTPIACDVTGRLRAGSVVTVHLAPAPKSRPEPRDRTQADATCKPAVSYGWDFHPRLIPLGIWREAYLDVRPAVHFAEPPHVNYELSDDLTVARGAVEVRLNRATVGPGWRIRWTLTAPDGSAALQQELLLENGVTRAALPFSLAKVLLWWPHDQGTPILYASRVELIGPGGTVVDRIEARVGFRRVRLVMAPDQWKHPGPTDFPKSRSYPPVTLEINGRATFAKGSNWVGPDIFPGAVTAERLKAQLTLARGANFNLLRMWGGAAAPQDLFYELCDELGIMVWQEFPLACNRYPDTRDYLVELDRESRSLIVRLRPHAAVVLWCGGNELFNSWSGMTDQSRALRLLNRNCYELDPARPFLASSPVEGVGHGHYVFRDPITGREGWEMFQAARCTAYTEFGCPATPSADTLRRILPGDELWPPRAGTAWETHHAFGAWLPSSHLYLEEIEHYFGPSDSLEQLVERAQLLQSEGLRGMFEEARRQKPVASMALNWCFNEPWPGAANNSLVAWPCEPKPALVAVGEACRPTLASARVRKFSWSPGEVFDPELWLLHDGPDVGPGVEIVAWLESDGARQRLGSWATTELEPNQNQRGPCLEFTLPEWAGPRFTLRLEVAAQPGWNTSYTLIKARGEETKRDVVVPQGATNF</sequence>
<proteinExistence type="inferred from homology"/>
<dbReference type="Gene3D" id="2.60.40.10">
    <property type="entry name" value="Immunoglobulins"/>
    <property type="match status" value="1"/>
</dbReference>
<keyword evidence="5" id="KW-0326">Glycosidase</keyword>
<evidence type="ECO:0000256" key="2">
    <source>
        <dbReference type="ARBA" id="ARBA00007401"/>
    </source>
</evidence>
<evidence type="ECO:0000256" key="3">
    <source>
        <dbReference type="ARBA" id="ARBA00012754"/>
    </source>
</evidence>
<evidence type="ECO:0000259" key="6">
    <source>
        <dbReference type="Pfam" id="PF00703"/>
    </source>
</evidence>
<dbReference type="InterPro" id="IPR054593">
    <property type="entry name" value="Beta-mannosidase-like_N2"/>
</dbReference>
<dbReference type="Gene3D" id="2.60.120.260">
    <property type="entry name" value="Galactose-binding domain-like"/>
    <property type="match status" value="1"/>
</dbReference>
<dbReference type="KEGG" id="ote:Oter_4085"/>
<keyword evidence="9" id="KW-1185">Reference proteome</keyword>
<dbReference type="SUPFAM" id="SSF49785">
    <property type="entry name" value="Galactose-binding domain-like"/>
    <property type="match status" value="1"/>
</dbReference>
<evidence type="ECO:0000259" key="7">
    <source>
        <dbReference type="Pfam" id="PF22666"/>
    </source>
</evidence>
<dbReference type="PANTHER" id="PTHR43730">
    <property type="entry name" value="BETA-MANNOSIDASE"/>
    <property type="match status" value="1"/>
</dbReference>
<dbReference type="GO" id="GO:0004567">
    <property type="term" value="F:beta-mannosidase activity"/>
    <property type="evidence" value="ECO:0007669"/>
    <property type="project" value="UniProtKB-EC"/>
</dbReference>
<dbReference type="AlphaFoldDB" id="B2A023"/>
<dbReference type="EMBL" id="CP001032">
    <property type="protein sequence ID" value="ACB77359.1"/>
    <property type="molecule type" value="Genomic_DNA"/>
</dbReference>
<dbReference type="PANTHER" id="PTHR43730:SF1">
    <property type="entry name" value="BETA-MANNOSIDASE"/>
    <property type="match status" value="1"/>
</dbReference>
<dbReference type="SUPFAM" id="SSF49303">
    <property type="entry name" value="beta-Galactosidase/glucuronidase domain"/>
    <property type="match status" value="1"/>
</dbReference>
<dbReference type="InterPro" id="IPR036156">
    <property type="entry name" value="Beta-gal/glucu_dom_sf"/>
</dbReference>
<evidence type="ECO:0000313" key="9">
    <source>
        <dbReference type="Proteomes" id="UP000007013"/>
    </source>
</evidence>
<dbReference type="Gene3D" id="3.20.20.80">
    <property type="entry name" value="Glycosidases"/>
    <property type="match status" value="1"/>
</dbReference>
<gene>
    <name evidence="8" type="ordered locus">Oter_4085</name>
</gene>
<dbReference type="InterPro" id="IPR013783">
    <property type="entry name" value="Ig-like_fold"/>
</dbReference>
<dbReference type="eggNOG" id="COG3250">
    <property type="taxonomic scope" value="Bacteria"/>
</dbReference>
<keyword evidence="4 8" id="KW-0378">Hydrolase</keyword>
<dbReference type="HOGENOM" id="CLU_378950_0_0_0"/>
<dbReference type="EC" id="3.2.1.25" evidence="3"/>
<dbReference type="InterPro" id="IPR050887">
    <property type="entry name" value="Beta-mannosidase_GH2"/>
</dbReference>
<dbReference type="Pfam" id="PF22666">
    <property type="entry name" value="Glyco_hydro_2_N2"/>
    <property type="match status" value="1"/>
</dbReference>
<dbReference type="Pfam" id="PF00703">
    <property type="entry name" value="Glyco_hydro_2"/>
    <property type="match status" value="1"/>
</dbReference>
<dbReference type="RefSeq" id="WP_012376887.1">
    <property type="nucleotide sequence ID" value="NC_010571.1"/>
</dbReference>
<reference evidence="8 9" key="1">
    <citation type="journal article" date="2011" name="J. Bacteriol.">
        <title>Genome sequence of the verrucomicrobium Opitutus terrae PB90-1, an abundant inhabitant of rice paddy soil ecosystems.</title>
        <authorList>
            <person name="van Passel M.W."/>
            <person name="Kant R."/>
            <person name="Palva A."/>
            <person name="Copeland A."/>
            <person name="Lucas S."/>
            <person name="Lapidus A."/>
            <person name="Glavina del Rio T."/>
            <person name="Pitluck S."/>
            <person name="Goltsman E."/>
            <person name="Clum A."/>
            <person name="Sun H."/>
            <person name="Schmutz J."/>
            <person name="Larimer F.W."/>
            <person name="Land M.L."/>
            <person name="Hauser L."/>
            <person name="Kyrpides N."/>
            <person name="Mikhailova N."/>
            <person name="Richardson P.P."/>
            <person name="Janssen P.H."/>
            <person name="de Vos W.M."/>
            <person name="Smidt H."/>
        </authorList>
    </citation>
    <scope>NUCLEOTIDE SEQUENCE [LARGE SCALE GENOMIC DNA]</scope>
    <source>
        <strain evidence="9">DSM 11246 / JCM 15787 / PB90-1</strain>
    </source>
</reference>
<accession>B2A023</accession>
<evidence type="ECO:0000313" key="8">
    <source>
        <dbReference type="EMBL" id="ACB77359.1"/>
    </source>
</evidence>
<dbReference type="STRING" id="452637.Oter_4085"/>
<dbReference type="InterPro" id="IPR017853">
    <property type="entry name" value="GH"/>
</dbReference>
<organism evidence="8 9">
    <name type="scientific">Opitutus terrae (strain DSM 11246 / JCM 15787 / PB90-1)</name>
    <dbReference type="NCBI Taxonomy" id="452637"/>
    <lineage>
        <taxon>Bacteria</taxon>
        <taxon>Pseudomonadati</taxon>
        <taxon>Verrucomicrobiota</taxon>
        <taxon>Opitutia</taxon>
        <taxon>Opitutales</taxon>
        <taxon>Opitutaceae</taxon>
        <taxon>Opitutus</taxon>
    </lineage>
</organism>
<dbReference type="Proteomes" id="UP000007013">
    <property type="component" value="Chromosome"/>
</dbReference>
<dbReference type="GO" id="GO:0005975">
    <property type="term" value="P:carbohydrate metabolic process"/>
    <property type="evidence" value="ECO:0007669"/>
    <property type="project" value="InterPro"/>
</dbReference>
<evidence type="ECO:0000256" key="1">
    <source>
        <dbReference type="ARBA" id="ARBA00000829"/>
    </source>
</evidence>
<feature type="domain" description="Glycoside hydrolase family 2 immunoglobulin-like beta-sandwich" evidence="6">
    <location>
        <begin position="195"/>
        <end position="300"/>
    </location>
</feature>
<name>B2A023_OPITP</name>
<protein>
    <recommendedName>
        <fullName evidence="3">beta-mannosidase</fullName>
        <ecNumber evidence="3">3.2.1.25</ecNumber>
    </recommendedName>
</protein>
<dbReference type="InterPro" id="IPR008979">
    <property type="entry name" value="Galactose-bd-like_sf"/>
</dbReference>
<evidence type="ECO:0000256" key="5">
    <source>
        <dbReference type="ARBA" id="ARBA00023295"/>
    </source>
</evidence>
<feature type="domain" description="Beta-mannosidase-like galactose-binding" evidence="7">
    <location>
        <begin position="31"/>
        <end position="179"/>
    </location>
</feature>
<comment type="catalytic activity">
    <reaction evidence="1">
        <text>Hydrolysis of terminal, non-reducing beta-D-mannose residues in beta-D-mannosides.</text>
        <dbReference type="EC" id="3.2.1.25"/>
    </reaction>
</comment>
<dbReference type="InterPro" id="IPR006102">
    <property type="entry name" value="Ig-like_GH2"/>
</dbReference>
<comment type="similarity">
    <text evidence="2">Belongs to the glycosyl hydrolase 2 family.</text>
</comment>
<evidence type="ECO:0000256" key="4">
    <source>
        <dbReference type="ARBA" id="ARBA00022801"/>
    </source>
</evidence>
<dbReference type="GO" id="GO:0006516">
    <property type="term" value="P:glycoprotein catabolic process"/>
    <property type="evidence" value="ECO:0007669"/>
    <property type="project" value="TreeGrafter"/>
</dbReference>
<dbReference type="CAZy" id="GH2">
    <property type="family name" value="Glycoside Hydrolase Family 2"/>
</dbReference>
<dbReference type="SUPFAM" id="SSF51445">
    <property type="entry name" value="(Trans)glycosidases"/>
    <property type="match status" value="1"/>
</dbReference>